<evidence type="ECO:0000256" key="1">
    <source>
        <dbReference type="SAM" id="MobiDB-lite"/>
    </source>
</evidence>
<evidence type="ECO:0000313" key="2">
    <source>
        <dbReference type="EMBL" id="VDO91325.1"/>
    </source>
</evidence>
<dbReference type="WBParaSite" id="HPLM_0002165701-mRNA-1">
    <property type="protein sequence ID" value="HPLM_0002165701-mRNA-1"/>
    <property type="gene ID" value="HPLM_0002165701"/>
</dbReference>
<evidence type="ECO:0000313" key="3">
    <source>
        <dbReference type="Proteomes" id="UP000268014"/>
    </source>
</evidence>
<reference evidence="4" key="1">
    <citation type="submission" date="2017-02" db="UniProtKB">
        <authorList>
            <consortium name="WormBaseParasite"/>
        </authorList>
    </citation>
    <scope>IDENTIFICATION</scope>
</reference>
<protein>
    <submittedName>
        <fullName evidence="4">Condensin complex subunit 2</fullName>
    </submittedName>
</protein>
<dbReference type="AlphaFoldDB" id="A0A0N4XBB2"/>
<proteinExistence type="predicted"/>
<dbReference type="Proteomes" id="UP000268014">
    <property type="component" value="Unassembled WGS sequence"/>
</dbReference>
<organism evidence="4">
    <name type="scientific">Haemonchus placei</name>
    <name type="common">Barber's pole worm</name>
    <dbReference type="NCBI Taxonomy" id="6290"/>
    <lineage>
        <taxon>Eukaryota</taxon>
        <taxon>Metazoa</taxon>
        <taxon>Ecdysozoa</taxon>
        <taxon>Nematoda</taxon>
        <taxon>Chromadorea</taxon>
        <taxon>Rhabditida</taxon>
        <taxon>Rhabditina</taxon>
        <taxon>Rhabditomorpha</taxon>
        <taxon>Strongyloidea</taxon>
        <taxon>Trichostrongylidae</taxon>
        <taxon>Haemonchus</taxon>
    </lineage>
</organism>
<accession>A0A0N4XBB2</accession>
<reference evidence="2 3" key="2">
    <citation type="submission" date="2018-11" db="EMBL/GenBank/DDBJ databases">
        <authorList>
            <consortium name="Pathogen Informatics"/>
        </authorList>
    </citation>
    <scope>NUCLEOTIDE SEQUENCE [LARGE SCALE GENOMIC DNA]</scope>
    <source>
        <strain evidence="2 3">MHpl1</strain>
    </source>
</reference>
<keyword evidence="3" id="KW-1185">Reference proteome</keyword>
<name>A0A0N4XBB2_HAEPC</name>
<evidence type="ECO:0000313" key="4">
    <source>
        <dbReference type="WBParaSite" id="HPLM_0002165701-mRNA-1"/>
    </source>
</evidence>
<feature type="region of interest" description="Disordered" evidence="1">
    <location>
        <begin position="152"/>
        <end position="176"/>
    </location>
</feature>
<sequence length="189" mass="21326">MIDKISFNECCFPSSGDWDPQFLQFSYLTSLQQQLTRPNLSKKDASASLALLALHFRVQNTTVEPIQLREELMVLPNSPTSNKISFNECCFPSSGDWDPQFLQFSYLTSLQQQLTRPNLSKKDASASLALLALHFRVQNTTVEPIQLREELMAEPDRKPSNPKVDDTSQVTPGSLFADMDLFGTTETEM</sequence>
<dbReference type="EMBL" id="UZAF01023805">
    <property type="protein sequence ID" value="VDO91325.1"/>
    <property type="molecule type" value="Genomic_DNA"/>
</dbReference>
<gene>
    <name evidence="2" type="ORF">HPLM_LOCUS21646</name>
</gene>
<feature type="compositionally biased region" description="Basic and acidic residues" evidence="1">
    <location>
        <begin position="152"/>
        <end position="166"/>
    </location>
</feature>